<evidence type="ECO:0000256" key="6">
    <source>
        <dbReference type="ARBA" id="ARBA00022676"/>
    </source>
</evidence>
<feature type="domain" description="Phosphoribosyltransferase" evidence="10">
    <location>
        <begin position="44"/>
        <end position="160"/>
    </location>
</feature>
<sequence length="213" mass="23522">MTSNIPSFIELAIKKKVLRFGEFKTKAGRLSPYFFNLGEFNDGESLKELGKYYAQLIIDSGIQFDMIFGAAYKGIPLVSAIAIALADLNINIPYCFNRKESKDHGEGGLIVGSAIDGKVLIIDDVISAGTSINQSIEIIKNHGGHPVAVFVAIDRQEKGKGEISAIQEVSDKFSIPTLSIITLENIVEYLQYDDHFNKELLAIQNYRKEFGIS</sequence>
<dbReference type="GO" id="GO:0044205">
    <property type="term" value="P:'de novo' UMP biosynthetic process"/>
    <property type="evidence" value="ECO:0007669"/>
    <property type="project" value="UniProtKB-UniRule"/>
</dbReference>
<dbReference type="OrthoDB" id="9779060at2"/>
<evidence type="ECO:0000256" key="8">
    <source>
        <dbReference type="ARBA" id="ARBA00022975"/>
    </source>
</evidence>
<dbReference type="FunFam" id="3.40.50.2020:FF:000008">
    <property type="entry name" value="Orotate phosphoribosyltransferase"/>
    <property type="match status" value="1"/>
</dbReference>
<evidence type="ECO:0000313" key="11">
    <source>
        <dbReference type="EMBL" id="EAV46704.1"/>
    </source>
</evidence>
<dbReference type="CDD" id="cd06223">
    <property type="entry name" value="PRTases_typeI"/>
    <property type="match status" value="1"/>
</dbReference>
<evidence type="ECO:0000256" key="9">
    <source>
        <dbReference type="HAMAP-Rule" id="MF_01208"/>
    </source>
</evidence>
<evidence type="ECO:0000256" key="5">
    <source>
        <dbReference type="ARBA" id="ARBA00011971"/>
    </source>
</evidence>
<dbReference type="GO" id="GO:0006207">
    <property type="term" value="P:'de novo' pyrimidine nucleobase biosynthetic process"/>
    <property type="evidence" value="ECO:0007669"/>
    <property type="project" value="TreeGrafter"/>
</dbReference>
<evidence type="ECO:0000256" key="2">
    <source>
        <dbReference type="ARBA" id="ARBA00004889"/>
    </source>
</evidence>
<accession>A0P594</accession>
<dbReference type="UniPathway" id="UPA00070">
    <property type="reaction ID" value="UER00119"/>
</dbReference>
<comment type="similarity">
    <text evidence="3 9">Belongs to the purine/pyrimidine phosphoribosyltransferase family. PyrE subfamily.</text>
</comment>
<dbReference type="Gene3D" id="3.40.50.2020">
    <property type="match status" value="1"/>
</dbReference>
<dbReference type="EC" id="2.4.2.10" evidence="5 9"/>
<feature type="binding site" description="in other chain" evidence="9">
    <location>
        <begin position="123"/>
        <end position="131"/>
    </location>
    <ligand>
        <name>5-phospho-alpha-D-ribose 1-diphosphate</name>
        <dbReference type="ChEBI" id="CHEBI:58017"/>
        <note>ligand shared between dimeric partners</note>
    </ligand>
</feature>
<evidence type="ECO:0000313" key="12">
    <source>
        <dbReference type="Proteomes" id="UP000054262"/>
    </source>
</evidence>
<protein>
    <recommendedName>
        <fullName evidence="5 9">Orotate phosphoribosyltransferase</fullName>
        <shortName evidence="9">OPRT</shortName>
        <shortName evidence="9">OPRTase</shortName>
        <ecNumber evidence="5 9">2.4.2.10</ecNumber>
    </recommendedName>
</protein>
<dbReference type="NCBIfam" id="TIGR00336">
    <property type="entry name" value="pyrE"/>
    <property type="match status" value="1"/>
</dbReference>
<dbReference type="InterPro" id="IPR023031">
    <property type="entry name" value="OPRT"/>
</dbReference>
<dbReference type="GO" id="GO:0046132">
    <property type="term" value="P:pyrimidine ribonucleoside biosynthetic process"/>
    <property type="evidence" value="ECO:0007669"/>
    <property type="project" value="TreeGrafter"/>
</dbReference>
<evidence type="ECO:0000256" key="3">
    <source>
        <dbReference type="ARBA" id="ARBA00006340"/>
    </source>
</evidence>
<dbReference type="HAMAP" id="MF_01208">
    <property type="entry name" value="PyrE"/>
    <property type="match status" value="1"/>
</dbReference>
<gene>
    <name evidence="9 11" type="primary">pyrE</name>
    <name evidence="11" type="ORF">MB2181_01485</name>
</gene>
<feature type="binding site" description="in other chain" evidence="9">
    <location>
        <begin position="72"/>
        <end position="73"/>
    </location>
    <ligand>
        <name>5-phospho-alpha-D-ribose 1-diphosphate</name>
        <dbReference type="ChEBI" id="CHEBI:58017"/>
        <note>ligand shared between dimeric partners</note>
    </ligand>
</feature>
<dbReference type="EMBL" id="AAUX01000001">
    <property type="protein sequence ID" value="EAV46704.1"/>
    <property type="molecule type" value="Genomic_DNA"/>
</dbReference>
<dbReference type="InterPro" id="IPR029057">
    <property type="entry name" value="PRTase-like"/>
</dbReference>
<feature type="binding site" evidence="9">
    <location>
        <position position="102"/>
    </location>
    <ligand>
        <name>5-phospho-alpha-D-ribose 1-diphosphate</name>
        <dbReference type="ChEBI" id="CHEBI:58017"/>
        <note>ligand shared between dimeric partners</note>
    </ligand>
</feature>
<evidence type="ECO:0000259" key="10">
    <source>
        <dbReference type="Pfam" id="PF00156"/>
    </source>
</evidence>
<dbReference type="GO" id="GO:0000287">
    <property type="term" value="F:magnesium ion binding"/>
    <property type="evidence" value="ECO:0007669"/>
    <property type="project" value="UniProtKB-UniRule"/>
</dbReference>
<keyword evidence="8 9" id="KW-0665">Pyrimidine biosynthesis</keyword>
<name>A0P594_9PROT</name>
<reference evidence="11 12" key="1">
    <citation type="submission" date="2006-11" db="EMBL/GenBank/DDBJ databases">
        <authorList>
            <person name="Giovannoni S."/>
            <person name="Vergin K."/>
            <person name="Ferriera S."/>
            <person name="Johnson J."/>
            <person name="Kravitz S."/>
            <person name="Beeson K."/>
            <person name="Sutton G."/>
            <person name="Rogers Y.-H."/>
            <person name="Friedman R."/>
            <person name="Frazier M."/>
            <person name="Venter J.C."/>
        </authorList>
    </citation>
    <scope>NUCLEOTIDE SEQUENCE [LARGE SCALE GENOMIC DNA]</scope>
    <source>
        <strain evidence="11 12">HTCC2181</strain>
    </source>
</reference>
<evidence type="ECO:0000256" key="7">
    <source>
        <dbReference type="ARBA" id="ARBA00022679"/>
    </source>
</evidence>
<feature type="binding site" evidence="9">
    <location>
        <position position="104"/>
    </location>
    <ligand>
        <name>5-phospho-alpha-D-ribose 1-diphosphate</name>
        <dbReference type="ChEBI" id="CHEBI:58017"/>
        <note>ligand shared between dimeric partners</note>
    </ligand>
</feature>
<comment type="pathway">
    <text evidence="2 9">Pyrimidine metabolism; UMP biosynthesis via de novo pathway; UMP from orotate: step 1/2.</text>
</comment>
<feature type="binding site" description="in other chain" evidence="9">
    <location>
        <position position="99"/>
    </location>
    <ligand>
        <name>5-phospho-alpha-D-ribose 1-diphosphate</name>
        <dbReference type="ChEBI" id="CHEBI:58017"/>
        <note>ligand shared between dimeric partners</note>
    </ligand>
</feature>
<dbReference type="InterPro" id="IPR004467">
    <property type="entry name" value="Or_phspho_trans_dom"/>
</dbReference>
<feature type="binding site" evidence="9">
    <location>
        <position position="155"/>
    </location>
    <ligand>
        <name>orotate</name>
        <dbReference type="ChEBI" id="CHEBI:30839"/>
    </ligand>
</feature>
<evidence type="ECO:0000256" key="4">
    <source>
        <dbReference type="ARBA" id="ARBA00011738"/>
    </source>
</evidence>
<keyword evidence="6 9" id="KW-0328">Glycosyltransferase</keyword>
<comment type="caution">
    <text evidence="11">The sequence shown here is derived from an EMBL/GenBank/DDBJ whole genome shotgun (WGS) entry which is preliminary data.</text>
</comment>
<dbReference type="GO" id="GO:0004588">
    <property type="term" value="F:orotate phosphoribosyltransferase activity"/>
    <property type="evidence" value="ECO:0007669"/>
    <property type="project" value="UniProtKB-UniRule"/>
</dbReference>
<comment type="subunit">
    <text evidence="4 9">Homodimer.</text>
</comment>
<organism evidence="11 12">
    <name type="scientific">Methylophilales bacterium HTCC2181</name>
    <dbReference type="NCBI Taxonomy" id="383631"/>
    <lineage>
        <taxon>Bacteria</taxon>
        <taxon>Pseudomonadati</taxon>
        <taxon>Pseudomonadota</taxon>
        <taxon>Betaproteobacteria</taxon>
        <taxon>Nitrosomonadales</taxon>
        <taxon>OM43 clade</taxon>
    </lineage>
</organism>
<dbReference type="Pfam" id="PF00156">
    <property type="entry name" value="Pribosyltran"/>
    <property type="match status" value="1"/>
</dbReference>
<dbReference type="Proteomes" id="UP000054262">
    <property type="component" value="Unassembled WGS sequence"/>
</dbReference>
<dbReference type="InterPro" id="IPR000836">
    <property type="entry name" value="PRTase_dom"/>
</dbReference>
<feature type="binding site" evidence="9">
    <location>
        <position position="127"/>
    </location>
    <ligand>
        <name>orotate</name>
        <dbReference type="ChEBI" id="CHEBI:30839"/>
    </ligand>
</feature>
<dbReference type="SUPFAM" id="SSF53271">
    <property type="entry name" value="PRTase-like"/>
    <property type="match status" value="1"/>
</dbReference>
<feature type="binding site" evidence="9">
    <location>
        <begin position="34"/>
        <end position="35"/>
    </location>
    <ligand>
        <name>orotate</name>
        <dbReference type="ChEBI" id="CHEBI:30839"/>
    </ligand>
</feature>
<keyword evidence="9" id="KW-0460">Magnesium</keyword>
<dbReference type="PANTHER" id="PTHR46683:SF1">
    <property type="entry name" value="OROTATE PHOSPHORIBOSYLTRANSFERASE 1-RELATED"/>
    <property type="match status" value="1"/>
</dbReference>
<feature type="binding site" evidence="9">
    <location>
        <position position="98"/>
    </location>
    <ligand>
        <name>5-phospho-alpha-D-ribose 1-diphosphate</name>
        <dbReference type="ChEBI" id="CHEBI:58017"/>
        <note>ligand shared between dimeric partners</note>
    </ligand>
</feature>
<comment type="function">
    <text evidence="1 9">Catalyzes the transfer of a ribosyl phosphate group from 5-phosphoribose 1-diphosphate to orotate, leading to the formation of orotidine monophosphate (OMP).</text>
</comment>
<comment type="cofactor">
    <cofactor evidence="9">
        <name>Mg(2+)</name>
        <dbReference type="ChEBI" id="CHEBI:18420"/>
    </cofactor>
</comment>
<keyword evidence="12" id="KW-1185">Reference proteome</keyword>
<comment type="catalytic activity">
    <reaction evidence="9">
        <text>orotidine 5'-phosphate + diphosphate = orotate + 5-phospho-alpha-D-ribose 1-diphosphate</text>
        <dbReference type="Rhea" id="RHEA:10380"/>
        <dbReference type="ChEBI" id="CHEBI:30839"/>
        <dbReference type="ChEBI" id="CHEBI:33019"/>
        <dbReference type="ChEBI" id="CHEBI:57538"/>
        <dbReference type="ChEBI" id="CHEBI:58017"/>
        <dbReference type="EC" id="2.4.2.10"/>
    </reaction>
</comment>
<feature type="binding site" description="in other chain" evidence="9">
    <location>
        <position position="26"/>
    </location>
    <ligand>
        <name>5-phospho-alpha-D-ribose 1-diphosphate</name>
        <dbReference type="ChEBI" id="CHEBI:58017"/>
        <note>ligand shared between dimeric partners</note>
    </ligand>
</feature>
<evidence type="ECO:0000256" key="1">
    <source>
        <dbReference type="ARBA" id="ARBA00003769"/>
    </source>
</evidence>
<keyword evidence="7 9" id="KW-0808">Transferase</keyword>
<dbReference type="GO" id="GO:0005737">
    <property type="term" value="C:cytoplasm"/>
    <property type="evidence" value="ECO:0007669"/>
    <property type="project" value="TreeGrafter"/>
</dbReference>
<dbReference type="PANTHER" id="PTHR46683">
    <property type="entry name" value="OROTATE PHOSPHORIBOSYLTRANSFERASE 1-RELATED"/>
    <property type="match status" value="1"/>
</dbReference>
<proteinExistence type="inferred from homology"/>
<dbReference type="AlphaFoldDB" id="A0P594"/>